<protein>
    <submittedName>
        <fullName evidence="2">Uncharacterized protein</fullName>
    </submittedName>
</protein>
<accession>A0A1D1VSU4</accession>
<organism evidence="2 3">
    <name type="scientific">Ramazzottius varieornatus</name>
    <name type="common">Water bear</name>
    <name type="synonym">Tardigrade</name>
    <dbReference type="NCBI Taxonomy" id="947166"/>
    <lineage>
        <taxon>Eukaryota</taxon>
        <taxon>Metazoa</taxon>
        <taxon>Ecdysozoa</taxon>
        <taxon>Tardigrada</taxon>
        <taxon>Eutardigrada</taxon>
        <taxon>Parachela</taxon>
        <taxon>Hypsibioidea</taxon>
        <taxon>Ramazzottiidae</taxon>
        <taxon>Ramazzottius</taxon>
    </lineage>
</organism>
<keyword evidence="3" id="KW-1185">Reference proteome</keyword>
<evidence type="ECO:0000313" key="3">
    <source>
        <dbReference type="Proteomes" id="UP000186922"/>
    </source>
</evidence>
<comment type="caution">
    <text evidence="2">The sequence shown here is derived from an EMBL/GenBank/DDBJ whole genome shotgun (WGS) entry which is preliminary data.</text>
</comment>
<evidence type="ECO:0000256" key="1">
    <source>
        <dbReference type="SAM" id="MobiDB-lite"/>
    </source>
</evidence>
<proteinExistence type="predicted"/>
<name>A0A1D1VSU4_RAMVA</name>
<sequence>MKTSRLTDAKVFTGEQVSKTPMEKIPLWPTWRSHHSGVCPFHEIFPLKTGDCSEEHFPLRATASNNFKPEQLRTRTASDPKTSFPEELFPLQMLLRDTTSETSRKFTGPKTNVFLKTKATDNRRKNSLQQSQVLV</sequence>
<dbReference type="EMBL" id="BDGG01000008">
    <property type="protein sequence ID" value="GAV02808.1"/>
    <property type="molecule type" value="Genomic_DNA"/>
</dbReference>
<feature type="region of interest" description="Disordered" evidence="1">
    <location>
        <begin position="63"/>
        <end position="84"/>
    </location>
</feature>
<gene>
    <name evidence="2" type="primary">RvY_13328-1</name>
    <name evidence="2" type="synonym">RvY_13328.1</name>
    <name evidence="2" type="ORF">RvY_13328</name>
</gene>
<evidence type="ECO:0000313" key="2">
    <source>
        <dbReference type="EMBL" id="GAV02808.1"/>
    </source>
</evidence>
<dbReference type="Proteomes" id="UP000186922">
    <property type="component" value="Unassembled WGS sequence"/>
</dbReference>
<dbReference type="AlphaFoldDB" id="A0A1D1VSU4"/>
<reference evidence="2 3" key="1">
    <citation type="journal article" date="2016" name="Nat. Commun.">
        <title>Extremotolerant tardigrade genome and improved radiotolerance of human cultured cells by tardigrade-unique protein.</title>
        <authorList>
            <person name="Hashimoto T."/>
            <person name="Horikawa D.D."/>
            <person name="Saito Y."/>
            <person name="Kuwahara H."/>
            <person name="Kozuka-Hata H."/>
            <person name="Shin-I T."/>
            <person name="Minakuchi Y."/>
            <person name="Ohishi K."/>
            <person name="Motoyama A."/>
            <person name="Aizu T."/>
            <person name="Enomoto A."/>
            <person name="Kondo K."/>
            <person name="Tanaka S."/>
            <person name="Hara Y."/>
            <person name="Koshikawa S."/>
            <person name="Sagara H."/>
            <person name="Miura T."/>
            <person name="Yokobori S."/>
            <person name="Miyagawa K."/>
            <person name="Suzuki Y."/>
            <person name="Kubo T."/>
            <person name="Oyama M."/>
            <person name="Kohara Y."/>
            <person name="Fujiyama A."/>
            <person name="Arakawa K."/>
            <person name="Katayama T."/>
            <person name="Toyoda A."/>
            <person name="Kunieda T."/>
        </authorList>
    </citation>
    <scope>NUCLEOTIDE SEQUENCE [LARGE SCALE GENOMIC DNA]</scope>
    <source>
        <strain evidence="2 3">YOKOZUNA-1</strain>
    </source>
</reference>